<evidence type="ECO:0000256" key="2">
    <source>
        <dbReference type="ARBA" id="ARBA00005278"/>
    </source>
</evidence>
<dbReference type="GO" id="GO:0005886">
    <property type="term" value="C:plasma membrane"/>
    <property type="evidence" value="ECO:0007669"/>
    <property type="project" value="UniProtKB-SubCell"/>
</dbReference>
<keyword evidence="3 4" id="KW-0472">Membrane</keyword>
<evidence type="ECO:0000313" key="7">
    <source>
        <dbReference type="Proteomes" id="UP000290649"/>
    </source>
</evidence>
<feature type="transmembrane region" description="Helical" evidence="5">
    <location>
        <begin position="327"/>
        <end position="346"/>
    </location>
</feature>
<evidence type="ECO:0000256" key="3">
    <source>
        <dbReference type="ARBA" id="ARBA00023136"/>
    </source>
</evidence>
<feature type="transmembrane region" description="Helical" evidence="5">
    <location>
        <begin position="355"/>
        <end position="373"/>
    </location>
</feature>
<dbReference type="EMBL" id="QOUX01000001">
    <property type="protein sequence ID" value="RXJ04151.1"/>
    <property type="molecule type" value="Genomic_DNA"/>
</dbReference>
<dbReference type="InterPro" id="IPR004995">
    <property type="entry name" value="Spore_Ger"/>
</dbReference>
<organism evidence="6 7">
    <name type="scientific">Anaerobacillus alkaliphilus</name>
    <dbReference type="NCBI Taxonomy" id="1548597"/>
    <lineage>
        <taxon>Bacteria</taxon>
        <taxon>Bacillati</taxon>
        <taxon>Bacillota</taxon>
        <taxon>Bacilli</taxon>
        <taxon>Bacillales</taxon>
        <taxon>Bacillaceae</taxon>
        <taxon>Anaerobacillus</taxon>
    </lineage>
</organism>
<dbReference type="InterPro" id="IPR050768">
    <property type="entry name" value="UPF0353/GerABKA_families"/>
</dbReference>
<dbReference type="PANTHER" id="PTHR22550:SF5">
    <property type="entry name" value="LEUCINE ZIPPER PROTEIN 4"/>
    <property type="match status" value="1"/>
</dbReference>
<keyword evidence="5" id="KW-0812">Transmembrane</keyword>
<dbReference type="OrthoDB" id="2778925at2"/>
<protein>
    <submittedName>
        <fullName evidence="6">Spore germination protein</fullName>
    </submittedName>
</protein>
<comment type="caution">
    <text evidence="6">The sequence shown here is derived from an EMBL/GenBank/DDBJ whole genome shotgun (WGS) entry which is preliminary data.</text>
</comment>
<keyword evidence="5" id="KW-1133">Transmembrane helix</keyword>
<reference evidence="6 7" key="1">
    <citation type="journal article" date="2019" name="Int. J. Syst. Evol. Microbiol.">
        <title>Anaerobacillus alkaliphilus sp. nov., a novel alkaliphilic and moderately halophilic bacterium.</title>
        <authorList>
            <person name="Borsodi A.K."/>
            <person name="Aszalos J.M."/>
            <person name="Bihari P."/>
            <person name="Nagy I."/>
            <person name="Schumann P."/>
            <person name="Sproer C."/>
            <person name="Kovacs A.L."/>
            <person name="Boka K."/>
            <person name="Dobosy P."/>
            <person name="Ovari M."/>
            <person name="Szili-Kovacs T."/>
            <person name="Toth E."/>
        </authorList>
    </citation>
    <scope>NUCLEOTIDE SEQUENCE [LARGE SCALE GENOMIC DNA]</scope>
    <source>
        <strain evidence="6 7">B16-10</strain>
    </source>
</reference>
<comment type="subcellular location">
    <subcellularLocation>
        <location evidence="4">Cell membrane</location>
    </subcellularLocation>
    <subcellularLocation>
        <location evidence="1">Membrane</location>
        <topology evidence="1">Multi-pass membrane protein</topology>
    </subcellularLocation>
</comment>
<evidence type="ECO:0000313" key="6">
    <source>
        <dbReference type="EMBL" id="RXJ04151.1"/>
    </source>
</evidence>
<dbReference type="Proteomes" id="UP000290649">
    <property type="component" value="Unassembled WGS sequence"/>
</dbReference>
<accession>A0A4Q0W015</accession>
<proteinExistence type="inferred from homology"/>
<feature type="transmembrane region" description="Helical" evidence="5">
    <location>
        <begin position="246"/>
        <end position="267"/>
    </location>
</feature>
<dbReference type="PANTHER" id="PTHR22550">
    <property type="entry name" value="SPORE GERMINATION PROTEIN"/>
    <property type="match status" value="1"/>
</dbReference>
<evidence type="ECO:0000256" key="1">
    <source>
        <dbReference type="ARBA" id="ARBA00004141"/>
    </source>
</evidence>
<feature type="transmembrane region" description="Helical" evidence="5">
    <location>
        <begin position="412"/>
        <end position="437"/>
    </location>
</feature>
<dbReference type="RefSeq" id="WP_129076500.1">
    <property type="nucleotide sequence ID" value="NZ_QOUX01000001.1"/>
</dbReference>
<evidence type="ECO:0000256" key="5">
    <source>
        <dbReference type="SAM" id="Phobius"/>
    </source>
</evidence>
<feature type="transmembrane region" description="Helical" evidence="5">
    <location>
        <begin position="288"/>
        <end position="307"/>
    </location>
</feature>
<dbReference type="Pfam" id="PF03323">
    <property type="entry name" value="GerA"/>
    <property type="match status" value="1"/>
</dbReference>
<gene>
    <name evidence="6" type="ORF">DS745_01840</name>
</gene>
<evidence type="ECO:0000256" key="4">
    <source>
        <dbReference type="PIRNR" id="PIRNR005690"/>
    </source>
</evidence>
<name>A0A4Q0W015_9BACI</name>
<dbReference type="AlphaFoldDB" id="A0A4Q0W015"/>
<feature type="transmembrane region" description="Helical" evidence="5">
    <location>
        <begin position="385"/>
        <end position="405"/>
    </location>
</feature>
<sequence>MKGELISSLDRNLNKILKGLGNSNDILIRKLIIGNTEKLAAIIYMDGVTENEKVEEQIIKPLISTSLHDQSNLMELIKLRVVQTIRAKEIDSIDGVIQELIQGKSILVVDKENVALALDTVKWPERAAPEPKAQRTPRGPDIGFNESLTFNLSLIRKSIRDCKLRIESNENPNINTSFSLVYLENSVDQDMLKLLKSKLQEIDIPVVLDSSFLEENLTNETTSMFPLTLTTDRPDLVSAEILEGKIAIVVDGTPFVTVLPIIFIQLFQSPDDYYSLARNFQSRRLARMFFFFLSILLPALYISFTVYQPGLLPTSILIGFVAQREVVPFPTVVEIIVFFWLIIIIVESSLRLPQGVVLTVTIFASITLGQQAVEAQLVQPTTLVVLAASYIMSSSVPVFSLTVVYRILTFRFIFLASLLGLYGVMIGIVVLILHLSALRSFGVPYLSPVAPFNLKDQKDAIFRTPMEFIITSKKKFTKEEPMKKE</sequence>
<keyword evidence="7" id="KW-1185">Reference proteome</keyword>
<dbReference type="GO" id="GO:0009847">
    <property type="term" value="P:spore germination"/>
    <property type="evidence" value="ECO:0007669"/>
    <property type="project" value="UniProtKB-UniRule"/>
</dbReference>
<comment type="similarity">
    <text evidence="2 4">Belongs to the GerABKA family.</text>
</comment>
<dbReference type="PIRSF" id="PIRSF005690">
    <property type="entry name" value="GerBA"/>
    <property type="match status" value="1"/>
</dbReference>